<dbReference type="InterPro" id="IPR046357">
    <property type="entry name" value="PPIase_dom_sf"/>
</dbReference>
<dbReference type="GO" id="GO:0003755">
    <property type="term" value="F:peptidyl-prolyl cis-trans isomerase activity"/>
    <property type="evidence" value="ECO:0007669"/>
    <property type="project" value="InterPro"/>
</dbReference>
<proteinExistence type="predicted"/>
<dbReference type="AlphaFoldDB" id="A0A067L9W2"/>
<dbReference type="OrthoDB" id="10388050at2759"/>
<name>A0A067L9W2_JATCU</name>
<dbReference type="Pfam" id="PF00254">
    <property type="entry name" value="FKBP_C"/>
    <property type="match status" value="1"/>
</dbReference>
<dbReference type="PANTHER" id="PTHR47414:SF1">
    <property type="entry name" value="PEPTIDYL-PROLYL CIS-TRANS ISOMERASE FKBP20-2, CHLOROPLASTIC"/>
    <property type="match status" value="1"/>
</dbReference>
<dbReference type="EMBL" id="KK914233">
    <property type="protein sequence ID" value="KDP45216.1"/>
    <property type="molecule type" value="Genomic_DNA"/>
</dbReference>
<keyword evidence="4" id="KW-1185">Reference proteome</keyword>
<organism evidence="3 4">
    <name type="scientific">Jatropha curcas</name>
    <name type="common">Barbados nut</name>
    <dbReference type="NCBI Taxonomy" id="180498"/>
    <lineage>
        <taxon>Eukaryota</taxon>
        <taxon>Viridiplantae</taxon>
        <taxon>Streptophyta</taxon>
        <taxon>Embryophyta</taxon>
        <taxon>Tracheophyta</taxon>
        <taxon>Spermatophyta</taxon>
        <taxon>Magnoliopsida</taxon>
        <taxon>eudicotyledons</taxon>
        <taxon>Gunneridae</taxon>
        <taxon>Pentapetalae</taxon>
        <taxon>rosids</taxon>
        <taxon>fabids</taxon>
        <taxon>Malpighiales</taxon>
        <taxon>Euphorbiaceae</taxon>
        <taxon>Crotonoideae</taxon>
        <taxon>Jatropheae</taxon>
        <taxon>Jatropha</taxon>
    </lineage>
</organism>
<accession>A0A067L9W2</accession>
<dbReference type="Proteomes" id="UP000027138">
    <property type="component" value="Unassembled WGS sequence"/>
</dbReference>
<reference evidence="3 4" key="1">
    <citation type="journal article" date="2014" name="PLoS ONE">
        <title>Global Analysis of Gene Expression Profiles in Physic Nut (Jatropha curcas L.) Seedlings Exposed to Salt Stress.</title>
        <authorList>
            <person name="Zhang L."/>
            <person name="Zhang C."/>
            <person name="Wu P."/>
            <person name="Chen Y."/>
            <person name="Li M."/>
            <person name="Jiang H."/>
            <person name="Wu G."/>
        </authorList>
    </citation>
    <scope>NUCLEOTIDE SEQUENCE [LARGE SCALE GENOMIC DNA]</scope>
    <source>
        <strain evidence="4">cv. GZQX0401</strain>
        <tissue evidence="3">Young leaves</tissue>
    </source>
</reference>
<protein>
    <recommendedName>
        <fullName evidence="1">Rotamase</fullName>
    </recommendedName>
</protein>
<sequence>MAVFSEDTQLLLSDPTDDERVKEDNCLFSWFLNLFKKPHKSLDNCSFGNFPFDPEGNLRKRLRLKEVKYKDKQSGSGDSVEMVNAHKLQIKFNYDLYNKIQKLVQTNKSDSRRLPVTQDLYRYEFGPGFVEGILGMKAGGIRRIIFPPDGGLTVLQVQDYAVLDVELLQVCPSPDAPSLDSHNLFGEFPFYEGKPKEEYIRDHYTNVPRSDVKYLDAFVPAHSHNALPNHGITKLKVKFKFNLYYESKELHRSSKANSNSDYSAAEVHLCSHSFGEGFVEGIQGMKKGGIRRIIVPVSKKDQKDSYSILSKMKNYAVFDVELLEFGPSLVCHHRGQIAGEETPVCFC</sequence>
<dbReference type="KEGG" id="jcu:105643984"/>
<dbReference type="PANTHER" id="PTHR47414">
    <property type="entry name" value="PEPTIDYL-PROLYL CIS-TRANS ISOMERASE FKBP20-2, CHLOROPLASTIC"/>
    <property type="match status" value="1"/>
</dbReference>
<feature type="domain" description="PPIase FKBP-type" evidence="2">
    <location>
        <begin position="237"/>
        <end position="323"/>
    </location>
</feature>
<dbReference type="InterPro" id="IPR044239">
    <property type="entry name" value="FKBP20-2-like"/>
</dbReference>
<dbReference type="InterPro" id="IPR001179">
    <property type="entry name" value="PPIase_FKBP_dom"/>
</dbReference>
<dbReference type="Gene3D" id="3.10.50.40">
    <property type="match status" value="2"/>
</dbReference>
<evidence type="ECO:0000259" key="2">
    <source>
        <dbReference type="Pfam" id="PF00254"/>
    </source>
</evidence>
<dbReference type="SUPFAM" id="SSF54534">
    <property type="entry name" value="FKBP-like"/>
    <property type="match status" value="2"/>
</dbReference>
<evidence type="ECO:0000256" key="1">
    <source>
        <dbReference type="ARBA" id="ARBA00029569"/>
    </source>
</evidence>
<dbReference type="STRING" id="180498.A0A067L9W2"/>
<evidence type="ECO:0000313" key="4">
    <source>
        <dbReference type="Proteomes" id="UP000027138"/>
    </source>
</evidence>
<gene>
    <name evidence="3" type="ORF">JCGZ_15081</name>
</gene>
<evidence type="ECO:0000313" key="3">
    <source>
        <dbReference type="EMBL" id="KDP45216.1"/>
    </source>
</evidence>